<evidence type="ECO:0000256" key="1">
    <source>
        <dbReference type="SAM" id="Phobius"/>
    </source>
</evidence>
<keyword evidence="1" id="KW-1133">Transmembrane helix</keyword>
<keyword evidence="1" id="KW-0472">Membrane</keyword>
<keyword evidence="1" id="KW-0812">Transmembrane</keyword>
<feature type="transmembrane region" description="Helical" evidence="1">
    <location>
        <begin position="29"/>
        <end position="47"/>
    </location>
</feature>
<evidence type="ECO:0000313" key="3">
    <source>
        <dbReference type="Proteomes" id="UP001168579"/>
    </source>
</evidence>
<proteinExistence type="predicted"/>
<dbReference type="RefSeq" id="WP_304435503.1">
    <property type="nucleotide sequence ID" value="NZ_JAUKUC010000001.1"/>
</dbReference>
<evidence type="ECO:0000313" key="2">
    <source>
        <dbReference type="EMBL" id="MDO1512416.1"/>
    </source>
</evidence>
<dbReference type="Proteomes" id="UP001168579">
    <property type="component" value="Unassembled WGS sequence"/>
</dbReference>
<accession>A0ABT8RQL7</accession>
<reference evidence="2" key="2">
    <citation type="submission" date="2023-06" db="EMBL/GenBank/DDBJ databases">
        <authorList>
            <person name="Lucena T."/>
            <person name="Sun Q."/>
        </authorList>
    </citation>
    <scope>NUCLEOTIDE SEQUENCE</scope>
    <source>
        <strain evidence="2">CECT 8869</strain>
    </source>
</reference>
<dbReference type="EMBL" id="JAUKUC010000001">
    <property type="protein sequence ID" value="MDO1512416.1"/>
    <property type="molecule type" value="Genomic_DNA"/>
</dbReference>
<feature type="transmembrane region" description="Helical" evidence="1">
    <location>
        <begin position="67"/>
        <end position="84"/>
    </location>
</feature>
<comment type="caution">
    <text evidence="2">The sequence shown here is derived from an EMBL/GenBank/DDBJ whole genome shotgun (WGS) entry which is preliminary data.</text>
</comment>
<feature type="transmembrane region" description="Helical" evidence="1">
    <location>
        <begin position="90"/>
        <end position="107"/>
    </location>
</feature>
<keyword evidence="3" id="KW-1185">Reference proteome</keyword>
<dbReference type="PANTHER" id="PTHR36974">
    <property type="entry name" value="MEMBRANE PROTEIN-RELATED"/>
    <property type="match status" value="1"/>
</dbReference>
<feature type="transmembrane region" description="Helical" evidence="1">
    <location>
        <begin position="127"/>
        <end position="145"/>
    </location>
</feature>
<protein>
    <submittedName>
        <fullName evidence="2">DoxX family protein</fullName>
    </submittedName>
</protein>
<dbReference type="PANTHER" id="PTHR36974:SF1">
    <property type="entry name" value="DOXX FAMILY MEMBRANE PROTEIN"/>
    <property type="match status" value="1"/>
</dbReference>
<name>A0ABT8RQL7_9FLAO</name>
<reference evidence="2" key="1">
    <citation type="journal article" date="2014" name="Int. J. Syst. Evol. Microbiol.">
        <title>Complete genome of a new Firmicutes species belonging to the dominant human colonic microbiota ('Ruminococcus bicirculans') reveals two chromosomes and a selective capacity to utilize plant glucans.</title>
        <authorList>
            <consortium name="NISC Comparative Sequencing Program"/>
            <person name="Wegmann U."/>
            <person name="Louis P."/>
            <person name="Goesmann A."/>
            <person name="Henrissat B."/>
            <person name="Duncan S.H."/>
            <person name="Flint H.J."/>
        </authorList>
    </citation>
    <scope>NUCLEOTIDE SEQUENCE</scope>
    <source>
        <strain evidence="2">CECT 8869</strain>
    </source>
</reference>
<sequence length="151" mass="17343">MKPLIVLLVATLITGIAFKSIHGTYEISLYARIGMSVMLLFTAIGHFMFTEGMAMMIPNFIPYKKEIVYFTGIIEIFGAIGLHIPQYITLTAYLLILFFILIIPANIKAAIEHIEYQKATFNGHGLYYLWFRIPLQLFYITWVYLSSIKYG</sequence>
<gene>
    <name evidence="2" type="ORF">Q2T41_07100</name>
</gene>
<organism evidence="2 3">
    <name type="scientific">Maribacter confluentis</name>
    <dbReference type="NCBI Taxonomy" id="1656093"/>
    <lineage>
        <taxon>Bacteria</taxon>
        <taxon>Pseudomonadati</taxon>
        <taxon>Bacteroidota</taxon>
        <taxon>Flavobacteriia</taxon>
        <taxon>Flavobacteriales</taxon>
        <taxon>Flavobacteriaceae</taxon>
        <taxon>Maribacter</taxon>
    </lineage>
</organism>